<sequence>MKLSVTKDITKENRTKYFAKESRKWFFDIKTFAKLSIASKTIGFLYYIKECLEDLIKLNKNKKNKKQNKILTNEEKTDLALECFNKKIPLKLSGKEKLNEIHVNKLKEIFNDKNNNAPEIKFLFEKIKKAEGKRINK</sequence>
<evidence type="ECO:0000313" key="1">
    <source>
        <dbReference type="EMBL" id="CAD2146338.1"/>
    </source>
</evidence>
<dbReference type="AlphaFoldDB" id="A0A6V7U6Y9"/>
<proteinExistence type="predicted"/>
<organism evidence="1 2">
    <name type="scientific">Meloidogyne enterolobii</name>
    <name type="common">Root-knot nematode worm</name>
    <name type="synonym">Meloidogyne mayaguensis</name>
    <dbReference type="NCBI Taxonomy" id="390850"/>
    <lineage>
        <taxon>Eukaryota</taxon>
        <taxon>Metazoa</taxon>
        <taxon>Ecdysozoa</taxon>
        <taxon>Nematoda</taxon>
        <taxon>Chromadorea</taxon>
        <taxon>Rhabditida</taxon>
        <taxon>Tylenchina</taxon>
        <taxon>Tylenchomorpha</taxon>
        <taxon>Tylenchoidea</taxon>
        <taxon>Meloidogynidae</taxon>
        <taxon>Meloidogyninae</taxon>
        <taxon>Meloidogyne</taxon>
    </lineage>
</organism>
<protein>
    <submittedName>
        <fullName evidence="1">Uncharacterized protein</fullName>
    </submittedName>
</protein>
<name>A0A6V7U6Y9_MELEN</name>
<gene>
    <name evidence="1" type="ORF">MENT_LOCUS8577</name>
</gene>
<comment type="caution">
    <text evidence="1">The sequence shown here is derived from an EMBL/GenBank/DDBJ whole genome shotgun (WGS) entry which is preliminary data.</text>
</comment>
<dbReference type="EMBL" id="CAJEWN010000037">
    <property type="protein sequence ID" value="CAD2146338.1"/>
    <property type="molecule type" value="Genomic_DNA"/>
</dbReference>
<dbReference type="Proteomes" id="UP000580250">
    <property type="component" value="Unassembled WGS sequence"/>
</dbReference>
<evidence type="ECO:0000313" key="2">
    <source>
        <dbReference type="Proteomes" id="UP000580250"/>
    </source>
</evidence>
<accession>A0A6V7U6Y9</accession>
<reference evidence="1 2" key="1">
    <citation type="submission" date="2020-08" db="EMBL/GenBank/DDBJ databases">
        <authorList>
            <person name="Koutsovoulos G."/>
            <person name="Danchin GJ E."/>
        </authorList>
    </citation>
    <scope>NUCLEOTIDE SEQUENCE [LARGE SCALE GENOMIC DNA]</scope>
</reference>